<protein>
    <submittedName>
        <fullName evidence="1">RHS repeat-associated core domain-containing protein</fullName>
    </submittedName>
</protein>
<organism evidence="1 2">
    <name type="scientific">Catenovulum sediminis</name>
    <dbReference type="NCBI Taxonomy" id="1740262"/>
    <lineage>
        <taxon>Bacteria</taxon>
        <taxon>Pseudomonadati</taxon>
        <taxon>Pseudomonadota</taxon>
        <taxon>Gammaproteobacteria</taxon>
        <taxon>Alteromonadales</taxon>
        <taxon>Alteromonadaceae</taxon>
        <taxon>Catenovulum</taxon>
    </lineage>
</organism>
<feature type="non-terminal residue" evidence="1">
    <location>
        <position position="117"/>
    </location>
</feature>
<proteinExistence type="predicted"/>
<feature type="non-terminal residue" evidence="1">
    <location>
        <position position="1"/>
    </location>
</feature>
<dbReference type="NCBIfam" id="TIGR03696">
    <property type="entry name" value="Rhs_assc_core"/>
    <property type="match status" value="1"/>
</dbReference>
<dbReference type="Proteomes" id="UP001467690">
    <property type="component" value="Unassembled WGS sequence"/>
</dbReference>
<reference evidence="1 2" key="1">
    <citation type="submission" date="2024-06" db="EMBL/GenBank/DDBJ databases">
        <authorList>
            <person name="Chen R.Y."/>
        </authorList>
    </citation>
    <scope>NUCLEOTIDE SEQUENCE [LARGE SCALE GENOMIC DNA]</scope>
    <source>
        <strain evidence="1 2">D2</strain>
    </source>
</reference>
<dbReference type="EMBL" id="JBELOE010000009">
    <property type="protein sequence ID" value="MER2490282.1"/>
    <property type="molecule type" value="Genomic_DNA"/>
</dbReference>
<evidence type="ECO:0000313" key="2">
    <source>
        <dbReference type="Proteomes" id="UP001467690"/>
    </source>
</evidence>
<dbReference type="RefSeq" id="WP_350400064.1">
    <property type="nucleotide sequence ID" value="NZ_JBELOE010000009.1"/>
</dbReference>
<comment type="caution">
    <text evidence="1">The sequence shown here is derived from an EMBL/GenBank/DDBJ whole genome shotgun (WGS) entry which is preliminary data.</text>
</comment>
<dbReference type="InterPro" id="IPR022385">
    <property type="entry name" value="Rhs_assc_core"/>
</dbReference>
<name>A0ABV1RC37_9ALTE</name>
<gene>
    <name evidence="1" type="ORF">ABS311_00045</name>
</gene>
<keyword evidence="2" id="KW-1185">Reference proteome</keyword>
<sequence length="117" mass="13005">RVYDPVIGRFLSPDPIVQAPYFSQSWNSYSYAWNNPLRYTDPSGYSNESTSEDCNTQTEGQTACINQQIERIIEQVNGCLSRANCHLQIIDDTSGSGGALLASQFALRDSLNNYSAQ</sequence>
<dbReference type="Gene3D" id="2.180.10.10">
    <property type="entry name" value="RHS repeat-associated core"/>
    <property type="match status" value="1"/>
</dbReference>
<accession>A0ABV1RC37</accession>
<evidence type="ECO:0000313" key="1">
    <source>
        <dbReference type="EMBL" id="MER2490282.1"/>
    </source>
</evidence>